<feature type="domain" description="Signal transduction histidine kinase internal region" evidence="2">
    <location>
        <begin position="186"/>
        <end position="260"/>
    </location>
</feature>
<dbReference type="OrthoDB" id="9792992at2"/>
<reference evidence="3 4" key="1">
    <citation type="submission" date="2018-07" db="EMBL/GenBank/DDBJ databases">
        <title>Dyadobacter roseus sp. nov., isolated from rose rhizosphere soil.</title>
        <authorList>
            <person name="Chen L."/>
        </authorList>
    </citation>
    <scope>NUCLEOTIDE SEQUENCE [LARGE SCALE GENOMIC DNA]</scope>
    <source>
        <strain evidence="3 4">RS19</strain>
    </source>
</reference>
<dbReference type="InterPro" id="IPR036890">
    <property type="entry name" value="HATPase_C_sf"/>
</dbReference>
<dbReference type="PANTHER" id="PTHR34220">
    <property type="entry name" value="SENSOR HISTIDINE KINASE YPDA"/>
    <property type="match status" value="1"/>
</dbReference>
<dbReference type="InterPro" id="IPR050640">
    <property type="entry name" value="Bact_2-comp_sensor_kinase"/>
</dbReference>
<evidence type="ECO:0000256" key="1">
    <source>
        <dbReference type="SAM" id="Phobius"/>
    </source>
</evidence>
<dbReference type="GO" id="GO:0016020">
    <property type="term" value="C:membrane"/>
    <property type="evidence" value="ECO:0007669"/>
    <property type="project" value="InterPro"/>
</dbReference>
<evidence type="ECO:0000313" key="4">
    <source>
        <dbReference type="Proteomes" id="UP000256373"/>
    </source>
</evidence>
<accession>A0A3D8YCZ6</accession>
<dbReference type="Pfam" id="PF06580">
    <property type="entry name" value="His_kinase"/>
    <property type="match status" value="1"/>
</dbReference>
<dbReference type="AlphaFoldDB" id="A0A3D8YCZ6"/>
<evidence type="ECO:0000313" key="3">
    <source>
        <dbReference type="EMBL" id="REA60181.1"/>
    </source>
</evidence>
<proteinExistence type="predicted"/>
<name>A0A3D8YCZ6_9BACT</name>
<dbReference type="Proteomes" id="UP000256373">
    <property type="component" value="Unassembled WGS sequence"/>
</dbReference>
<keyword evidence="1" id="KW-0472">Membrane</keyword>
<keyword evidence="1" id="KW-1133">Transmembrane helix</keyword>
<evidence type="ECO:0000259" key="2">
    <source>
        <dbReference type="Pfam" id="PF06580"/>
    </source>
</evidence>
<keyword evidence="1" id="KW-0812">Transmembrane</keyword>
<organism evidence="3 4">
    <name type="scientific">Dyadobacter luteus</name>
    <dbReference type="NCBI Taxonomy" id="2259619"/>
    <lineage>
        <taxon>Bacteria</taxon>
        <taxon>Pseudomonadati</taxon>
        <taxon>Bacteroidota</taxon>
        <taxon>Cytophagia</taxon>
        <taxon>Cytophagales</taxon>
        <taxon>Spirosomataceae</taxon>
        <taxon>Dyadobacter</taxon>
    </lineage>
</organism>
<keyword evidence="4" id="KW-1185">Reference proteome</keyword>
<sequence length="386" mass="44731">MRRIIVYLLFDYILFPKTPSRRIAVHILFWIVFISSHLLFFLPNALRGNLTDFMVYAYILYYGKFLFIFYSCLLLLRLMRRYIDILIVIPVLFLLCIGITYLFNMVIFAIADILMGLENTTVNFEMLGRTLLTGANADWITKVSIVTFSLQDTQLLILPVGIKMVKFGMKFQKELQDIEMEKVKDELQRLKYQLGPHFILSSLSSLYFDLKTVNIESAQYLARLTDLIQYSIYDTEHDLIALEREIHCFKTFLDLESGRQHCRLRLSIEQTGLIKPTDRIPSMLLLTLAENAFKHGARNDRAPATLDVRIDVEGGRLNFFIENTKNTFKVTSDDEHSGIGLKNITSQLKLYFGSNFTFNINENEKLFAVNMSIPLDSTGPIRTFRT</sequence>
<dbReference type="RefSeq" id="WP_115831926.1">
    <property type="nucleotide sequence ID" value="NZ_QNUL01000012.1"/>
</dbReference>
<protein>
    <recommendedName>
        <fullName evidence="2">Signal transduction histidine kinase internal region domain-containing protein</fullName>
    </recommendedName>
</protein>
<dbReference type="Gene3D" id="3.30.565.10">
    <property type="entry name" value="Histidine kinase-like ATPase, C-terminal domain"/>
    <property type="match status" value="1"/>
</dbReference>
<feature type="transmembrane region" description="Helical" evidence="1">
    <location>
        <begin position="83"/>
        <end position="111"/>
    </location>
</feature>
<comment type="caution">
    <text evidence="3">The sequence shown here is derived from an EMBL/GenBank/DDBJ whole genome shotgun (WGS) entry which is preliminary data.</text>
</comment>
<dbReference type="InterPro" id="IPR010559">
    <property type="entry name" value="Sig_transdc_His_kin_internal"/>
</dbReference>
<dbReference type="GO" id="GO:0000155">
    <property type="term" value="F:phosphorelay sensor kinase activity"/>
    <property type="evidence" value="ECO:0007669"/>
    <property type="project" value="InterPro"/>
</dbReference>
<dbReference type="PANTHER" id="PTHR34220:SF7">
    <property type="entry name" value="SENSOR HISTIDINE KINASE YPDA"/>
    <property type="match status" value="1"/>
</dbReference>
<gene>
    <name evidence="3" type="ORF">DSL64_16035</name>
</gene>
<feature type="transmembrane region" description="Helical" evidence="1">
    <location>
        <begin position="23"/>
        <end position="43"/>
    </location>
</feature>
<dbReference type="EMBL" id="QNUL01000012">
    <property type="protein sequence ID" value="REA60181.1"/>
    <property type="molecule type" value="Genomic_DNA"/>
</dbReference>
<feature type="transmembrane region" description="Helical" evidence="1">
    <location>
        <begin position="55"/>
        <end position="76"/>
    </location>
</feature>